<dbReference type="Pfam" id="PF00561">
    <property type="entry name" value="Abhydrolase_1"/>
    <property type="match status" value="1"/>
</dbReference>
<protein>
    <submittedName>
        <fullName evidence="2">3-oxoadipate enol-lactonase</fullName>
    </submittedName>
</protein>
<dbReference type="EMBL" id="FUWZ01000005">
    <property type="protein sequence ID" value="SKA41474.1"/>
    <property type="molecule type" value="Genomic_DNA"/>
</dbReference>
<dbReference type="InterPro" id="IPR000073">
    <property type="entry name" value="AB_hydrolase_1"/>
</dbReference>
<evidence type="ECO:0000313" key="2">
    <source>
        <dbReference type="EMBL" id="SKA41474.1"/>
    </source>
</evidence>
<name>A0A1T4TM36_9BACT</name>
<reference evidence="3" key="1">
    <citation type="submission" date="2017-02" db="EMBL/GenBank/DDBJ databases">
        <authorList>
            <person name="Varghese N."/>
            <person name="Submissions S."/>
        </authorList>
    </citation>
    <scope>NUCLEOTIDE SEQUENCE [LARGE SCALE GENOMIC DNA]</scope>
    <source>
        <strain evidence="3">DSM 22224</strain>
    </source>
</reference>
<gene>
    <name evidence="2" type="ORF">SAMN04488128_105450</name>
</gene>
<dbReference type="Gene3D" id="3.40.50.1820">
    <property type="entry name" value="alpha/beta hydrolase"/>
    <property type="match status" value="1"/>
</dbReference>
<dbReference type="Proteomes" id="UP000190367">
    <property type="component" value="Unassembled WGS sequence"/>
</dbReference>
<dbReference type="PRINTS" id="PR00111">
    <property type="entry name" value="ABHYDROLASE"/>
</dbReference>
<evidence type="ECO:0000259" key="1">
    <source>
        <dbReference type="Pfam" id="PF00561"/>
    </source>
</evidence>
<dbReference type="OrthoDB" id="9780932at2"/>
<proteinExistence type="predicted"/>
<dbReference type="SUPFAM" id="SSF53474">
    <property type="entry name" value="alpha/beta-Hydrolases"/>
    <property type="match status" value="1"/>
</dbReference>
<keyword evidence="3" id="KW-1185">Reference proteome</keyword>
<dbReference type="STRING" id="634771.SAMN04488128_105450"/>
<feature type="domain" description="AB hydrolase-1" evidence="1">
    <location>
        <begin position="38"/>
        <end position="259"/>
    </location>
</feature>
<dbReference type="InterPro" id="IPR050471">
    <property type="entry name" value="AB_hydrolase"/>
</dbReference>
<organism evidence="2 3">
    <name type="scientific">Chitinophaga eiseniae</name>
    <dbReference type="NCBI Taxonomy" id="634771"/>
    <lineage>
        <taxon>Bacteria</taxon>
        <taxon>Pseudomonadati</taxon>
        <taxon>Bacteroidota</taxon>
        <taxon>Chitinophagia</taxon>
        <taxon>Chitinophagales</taxon>
        <taxon>Chitinophagaceae</taxon>
        <taxon>Chitinophaga</taxon>
    </lineage>
</organism>
<evidence type="ECO:0000313" key="3">
    <source>
        <dbReference type="Proteomes" id="UP000190367"/>
    </source>
</evidence>
<dbReference type="AlphaFoldDB" id="A0A1T4TM36"/>
<dbReference type="PANTHER" id="PTHR43433">
    <property type="entry name" value="HYDROLASE, ALPHA/BETA FOLD FAMILY PROTEIN"/>
    <property type="match status" value="1"/>
</dbReference>
<sequence length="275" mass="30200">MNNTLSTAAGVITGQQQYFTTGDGVHIAYRLDGDAGSPVLVFSNSIATNYHMWDTQIAAFSPYFRVLRFDTRGNGASDAPAGDYSLSRMSLDVIELLDHLGIERVHFLGLSLGGFIAQYIATHAPERIDKLILAHTAAHLGPQEGFNNSIRSLRQQPDMAAFENMFIHNWFPTAMINAEDPRIAPFRKVILGMSPTGLAGSFAAVRDGDLRTTAQLIHHQTLVIGGDNDTVTLPEHSAYLAEAIPDARLVMLPAVHLSNVELKETFNRKVLEFLR</sequence>
<dbReference type="RefSeq" id="WP_078672246.1">
    <property type="nucleotide sequence ID" value="NZ_FUWZ01000005.1"/>
</dbReference>
<accession>A0A1T4TM36</accession>
<dbReference type="PANTHER" id="PTHR43433:SF5">
    <property type="entry name" value="AB HYDROLASE-1 DOMAIN-CONTAINING PROTEIN"/>
    <property type="match status" value="1"/>
</dbReference>
<dbReference type="InterPro" id="IPR029058">
    <property type="entry name" value="AB_hydrolase_fold"/>
</dbReference>